<organism evidence="3 4">
    <name type="scientific">Dyella humi</name>
    <dbReference type="NCBI Taxonomy" id="1770547"/>
    <lineage>
        <taxon>Bacteria</taxon>
        <taxon>Pseudomonadati</taxon>
        <taxon>Pseudomonadota</taxon>
        <taxon>Gammaproteobacteria</taxon>
        <taxon>Lysobacterales</taxon>
        <taxon>Rhodanobacteraceae</taxon>
        <taxon>Dyella</taxon>
    </lineage>
</organism>
<reference evidence="3 4" key="1">
    <citation type="submission" date="2020-10" db="EMBL/GenBank/DDBJ databases">
        <title>Phylogeny of dyella-like bacteria.</title>
        <authorList>
            <person name="Fu J."/>
        </authorList>
    </citation>
    <scope>NUCLEOTIDE SEQUENCE [LARGE SCALE GENOMIC DNA]</scope>
    <source>
        <strain evidence="3 4">DHG40</strain>
    </source>
</reference>
<feature type="repeat" description="TPR" evidence="2">
    <location>
        <begin position="104"/>
        <end position="137"/>
    </location>
</feature>
<dbReference type="PROSITE" id="PS50005">
    <property type="entry name" value="TPR"/>
    <property type="match status" value="2"/>
</dbReference>
<dbReference type="InterPro" id="IPR011990">
    <property type="entry name" value="TPR-like_helical_dom_sf"/>
</dbReference>
<evidence type="ECO:0000256" key="1">
    <source>
        <dbReference type="ARBA" id="ARBA00022679"/>
    </source>
</evidence>
<dbReference type="Proteomes" id="UP001620409">
    <property type="component" value="Unassembled WGS sequence"/>
</dbReference>
<feature type="repeat" description="TPR" evidence="2">
    <location>
        <begin position="138"/>
        <end position="171"/>
    </location>
</feature>
<dbReference type="SUPFAM" id="SSF52540">
    <property type="entry name" value="P-loop containing nucleoside triphosphate hydrolases"/>
    <property type="match status" value="1"/>
</dbReference>
<evidence type="ECO:0000256" key="2">
    <source>
        <dbReference type="PROSITE-ProRule" id="PRU00339"/>
    </source>
</evidence>
<dbReference type="SUPFAM" id="SSF48452">
    <property type="entry name" value="TPR-like"/>
    <property type="match status" value="1"/>
</dbReference>
<keyword evidence="1" id="KW-0808">Transferase</keyword>
<dbReference type="SMART" id="SM00028">
    <property type="entry name" value="TPR"/>
    <property type="match status" value="3"/>
</dbReference>
<evidence type="ECO:0000313" key="4">
    <source>
        <dbReference type="Proteomes" id="UP001620409"/>
    </source>
</evidence>
<comment type="caution">
    <text evidence="3">The sequence shown here is derived from an EMBL/GenBank/DDBJ whole genome shotgun (WGS) entry which is preliminary data.</text>
</comment>
<dbReference type="PANTHER" id="PTHR12788:SF10">
    <property type="entry name" value="PROTEIN-TYROSINE SULFOTRANSFERASE"/>
    <property type="match status" value="1"/>
</dbReference>
<dbReference type="EMBL" id="JADIKI010000023">
    <property type="protein sequence ID" value="MFK2856631.1"/>
    <property type="molecule type" value="Genomic_DNA"/>
</dbReference>
<evidence type="ECO:0000313" key="3">
    <source>
        <dbReference type="EMBL" id="MFK2856631.1"/>
    </source>
</evidence>
<dbReference type="Gene3D" id="1.25.40.10">
    <property type="entry name" value="Tetratricopeptide repeat domain"/>
    <property type="match status" value="1"/>
</dbReference>
<keyword evidence="4" id="KW-1185">Reference proteome</keyword>
<sequence>MFPRHGGIFFFGRLHASAVLSETHLNPLLQGLDPVAANRVIAAEQALAMNRPDQAISQLGPVLASHPDHPEVLRLHASLLSLRGEHRLALRDMRRALDQRPHEALYHNAYALFLAEAGELDQAIEFLRRACELQPTFVLAWYNLGLFLTRSARFDEARDALRRAVGLAPDYTAARAQLADLLRMDDFRDEAIAEYRKLLAAQPWTGMAWWGLAEIKTLRLGTSDSDAIQHALTLPRATDGDRVAMGFALAKALDDQGRYAESMQALAAANDIARRYRAWNAAAFAATIESIRAATCTASAEQRLGSEVIFIVGMPRSGSTLIEQILASHSNVEGAAELSDLPLLIGEESNRRKKSYPKWVSEMSADDWRQLGQRYLERTARWRKRRPIFTDKLPNNWMHIGMIRAMLPGARIVISRRDALETCFSCYRQYFPGNDYTRTFSDLASYWRSFDGAASYWAQKEPTHVYQHVYEDLLKDSETQIRELLAFCGLPFEEACLRFNETQRAIGTPSAMQVREPLRADTARAPRYGGLLNPLRQALDLPLVDERSKA</sequence>
<protein>
    <submittedName>
        <fullName evidence="3">Sulfotransferase</fullName>
    </submittedName>
</protein>
<dbReference type="PANTHER" id="PTHR12788">
    <property type="entry name" value="PROTEIN-TYROSINE SULFOTRANSFERASE 2"/>
    <property type="match status" value="1"/>
</dbReference>
<keyword evidence="2" id="KW-0802">TPR repeat</keyword>
<dbReference type="InterPro" id="IPR026634">
    <property type="entry name" value="TPST-like"/>
</dbReference>
<dbReference type="Pfam" id="PF13469">
    <property type="entry name" value="Sulfotransfer_3"/>
    <property type="match status" value="1"/>
</dbReference>
<dbReference type="InterPro" id="IPR027417">
    <property type="entry name" value="P-loop_NTPase"/>
</dbReference>
<dbReference type="Gene3D" id="3.40.50.300">
    <property type="entry name" value="P-loop containing nucleotide triphosphate hydrolases"/>
    <property type="match status" value="1"/>
</dbReference>
<name>A0ABW8IQT8_9GAMM</name>
<gene>
    <name evidence="3" type="ORF">ISP18_18630</name>
</gene>
<dbReference type="InterPro" id="IPR019734">
    <property type="entry name" value="TPR_rpt"/>
</dbReference>
<accession>A0ABW8IQT8</accession>
<proteinExistence type="predicted"/>
<dbReference type="Pfam" id="PF13414">
    <property type="entry name" value="TPR_11"/>
    <property type="match status" value="1"/>
</dbReference>